<reference evidence="6" key="1">
    <citation type="journal article" date="2014" name="Int. J. Syst. Evol. Microbiol.">
        <title>Complete genome sequence of Corynebacterium casei LMG S-19264T (=DSM 44701T), isolated from a smear-ripened cheese.</title>
        <authorList>
            <consortium name="US DOE Joint Genome Institute (JGI-PGF)"/>
            <person name="Walter F."/>
            <person name="Albersmeier A."/>
            <person name="Kalinowski J."/>
            <person name="Ruckert C."/>
        </authorList>
    </citation>
    <scope>NUCLEOTIDE SEQUENCE</scope>
    <source>
        <strain evidence="6">CGMCC 4.7201</strain>
    </source>
</reference>
<protein>
    <recommendedName>
        <fullName evidence="5">HTH hxlR-type domain-containing protein</fullName>
    </recommendedName>
</protein>
<comment type="caution">
    <text evidence="6">The sequence shown here is derived from an EMBL/GenBank/DDBJ whole genome shotgun (WGS) entry which is preliminary data.</text>
</comment>
<dbReference type="InterPro" id="IPR036388">
    <property type="entry name" value="WH-like_DNA-bd_sf"/>
</dbReference>
<gene>
    <name evidence="6" type="ORF">GCM10012280_11240</name>
</gene>
<dbReference type="Pfam" id="PF00578">
    <property type="entry name" value="AhpC-TSA"/>
    <property type="match status" value="1"/>
</dbReference>
<accession>A0A918DTV5</accession>
<reference evidence="6" key="2">
    <citation type="submission" date="2020-09" db="EMBL/GenBank/DDBJ databases">
        <authorList>
            <person name="Sun Q."/>
            <person name="Zhou Y."/>
        </authorList>
    </citation>
    <scope>NUCLEOTIDE SEQUENCE</scope>
    <source>
        <strain evidence="6">CGMCC 4.7201</strain>
    </source>
</reference>
<keyword evidence="3" id="KW-0804">Transcription</keyword>
<dbReference type="AlphaFoldDB" id="A0A918DTV5"/>
<evidence type="ECO:0000313" key="7">
    <source>
        <dbReference type="Proteomes" id="UP000641932"/>
    </source>
</evidence>
<evidence type="ECO:0000256" key="3">
    <source>
        <dbReference type="ARBA" id="ARBA00023163"/>
    </source>
</evidence>
<name>A0A918DTV5_9ACTN</name>
<dbReference type="Pfam" id="PF01638">
    <property type="entry name" value="HxlR"/>
    <property type="match status" value="1"/>
</dbReference>
<evidence type="ECO:0000256" key="1">
    <source>
        <dbReference type="ARBA" id="ARBA00023015"/>
    </source>
</evidence>
<dbReference type="InterPro" id="IPR036249">
    <property type="entry name" value="Thioredoxin-like_sf"/>
</dbReference>
<evidence type="ECO:0000259" key="5">
    <source>
        <dbReference type="PROSITE" id="PS51118"/>
    </source>
</evidence>
<dbReference type="InterPro" id="IPR002577">
    <property type="entry name" value="HTH_HxlR"/>
</dbReference>
<dbReference type="PROSITE" id="PS51118">
    <property type="entry name" value="HTH_HXLR"/>
    <property type="match status" value="1"/>
</dbReference>
<dbReference type="SUPFAM" id="SSF52833">
    <property type="entry name" value="Thioredoxin-like"/>
    <property type="match status" value="1"/>
</dbReference>
<sequence>MGTMDTHPRSRSRNVDEECGIAQAAAVLGDWWNLLVLREVARGHVRFDVLASELSVSRKVLNERLRHLVEQEVLWRSRYLDRPPRYEYLLTGRGKALLHVLVAMQDWADRWLLGDGTLTATADGESGEAARVRALVGTAVPGDLWLTDMRGGERDVVAPGATATVLFTFPATGITLDVPGAAGCTLENRLFRDAWPTFERVGAAVVGVSTQEPAEQAAFAAAECVPFPLLSDEHLRLAAALRLPTFRAGQRFRLKRLVLVIDSERVVRRALYPVMDIPSAVDEALRTAVELGGKPGARPGGKPDGRPKGRTATRPG</sequence>
<organism evidence="6 7">
    <name type="scientific">Wenjunlia tyrosinilytica</name>
    <dbReference type="NCBI Taxonomy" id="1544741"/>
    <lineage>
        <taxon>Bacteria</taxon>
        <taxon>Bacillati</taxon>
        <taxon>Actinomycetota</taxon>
        <taxon>Actinomycetes</taxon>
        <taxon>Kitasatosporales</taxon>
        <taxon>Streptomycetaceae</taxon>
        <taxon>Wenjunlia</taxon>
    </lineage>
</organism>
<dbReference type="PANTHER" id="PTHR33204">
    <property type="entry name" value="TRANSCRIPTIONAL REGULATOR, MARR FAMILY"/>
    <property type="match status" value="1"/>
</dbReference>
<dbReference type="EMBL" id="BMMS01000004">
    <property type="protein sequence ID" value="GGO83096.1"/>
    <property type="molecule type" value="Genomic_DNA"/>
</dbReference>
<feature type="domain" description="HTH hxlR-type" evidence="5">
    <location>
        <begin position="19"/>
        <end position="116"/>
    </location>
</feature>
<proteinExistence type="predicted"/>
<dbReference type="SUPFAM" id="SSF46785">
    <property type="entry name" value="Winged helix' DNA-binding domain"/>
    <property type="match status" value="1"/>
</dbReference>
<dbReference type="GO" id="GO:0016209">
    <property type="term" value="F:antioxidant activity"/>
    <property type="evidence" value="ECO:0007669"/>
    <property type="project" value="InterPro"/>
</dbReference>
<keyword evidence="1" id="KW-0805">Transcription regulation</keyword>
<dbReference type="InterPro" id="IPR000866">
    <property type="entry name" value="AhpC/TSA"/>
</dbReference>
<keyword evidence="7" id="KW-1185">Reference proteome</keyword>
<feature type="region of interest" description="Disordered" evidence="4">
    <location>
        <begin position="290"/>
        <end position="316"/>
    </location>
</feature>
<evidence type="ECO:0000313" key="6">
    <source>
        <dbReference type="EMBL" id="GGO83096.1"/>
    </source>
</evidence>
<evidence type="ECO:0000256" key="4">
    <source>
        <dbReference type="SAM" id="MobiDB-lite"/>
    </source>
</evidence>
<keyword evidence="2" id="KW-0238">DNA-binding</keyword>
<dbReference type="InterPro" id="IPR036390">
    <property type="entry name" value="WH_DNA-bd_sf"/>
</dbReference>
<dbReference type="PANTHER" id="PTHR33204:SF18">
    <property type="entry name" value="TRANSCRIPTIONAL REGULATORY PROTEIN"/>
    <property type="match status" value="1"/>
</dbReference>
<dbReference type="Gene3D" id="3.40.30.10">
    <property type="entry name" value="Glutaredoxin"/>
    <property type="match status" value="1"/>
</dbReference>
<dbReference type="Proteomes" id="UP000641932">
    <property type="component" value="Unassembled WGS sequence"/>
</dbReference>
<evidence type="ECO:0000256" key="2">
    <source>
        <dbReference type="ARBA" id="ARBA00023125"/>
    </source>
</evidence>
<dbReference type="GO" id="GO:0016491">
    <property type="term" value="F:oxidoreductase activity"/>
    <property type="evidence" value="ECO:0007669"/>
    <property type="project" value="InterPro"/>
</dbReference>
<dbReference type="Gene3D" id="1.10.10.10">
    <property type="entry name" value="Winged helix-like DNA-binding domain superfamily/Winged helix DNA-binding domain"/>
    <property type="match status" value="1"/>
</dbReference>
<dbReference type="GO" id="GO:0003677">
    <property type="term" value="F:DNA binding"/>
    <property type="evidence" value="ECO:0007669"/>
    <property type="project" value="UniProtKB-KW"/>
</dbReference>